<proteinExistence type="predicted"/>
<dbReference type="Proteomes" id="UP001597108">
    <property type="component" value="Unassembled WGS sequence"/>
</dbReference>
<dbReference type="RefSeq" id="WP_386072236.1">
    <property type="nucleotide sequence ID" value="NZ_JBHTJT010000005.1"/>
</dbReference>
<keyword evidence="2" id="KW-1185">Reference proteome</keyword>
<dbReference type="EMBL" id="JBHTJT010000005">
    <property type="protein sequence ID" value="MFD0978390.1"/>
    <property type="molecule type" value="Genomic_DNA"/>
</dbReference>
<evidence type="ECO:0000313" key="1">
    <source>
        <dbReference type="EMBL" id="MFD0978390.1"/>
    </source>
</evidence>
<comment type="caution">
    <text evidence="1">The sequence shown here is derived from an EMBL/GenBank/DDBJ whole genome shotgun (WGS) entry which is preliminary data.</text>
</comment>
<reference evidence="2" key="1">
    <citation type="journal article" date="2019" name="Int. J. Syst. Evol. Microbiol.">
        <title>The Global Catalogue of Microorganisms (GCM) 10K type strain sequencing project: providing services to taxonomists for standard genome sequencing and annotation.</title>
        <authorList>
            <consortium name="The Broad Institute Genomics Platform"/>
            <consortium name="The Broad Institute Genome Sequencing Center for Infectious Disease"/>
            <person name="Wu L."/>
            <person name="Ma J."/>
        </authorList>
    </citation>
    <scope>NUCLEOTIDE SEQUENCE [LARGE SCALE GENOMIC DNA]</scope>
    <source>
        <strain evidence="2">CCUG 60524</strain>
    </source>
</reference>
<sequence>MTFQFDPSFAAKDEISPAENSLLGFLDEHRGALLSAAGLLGGRDGLSLVRVLFDGIGRGGLATRGVRRRLAGLLALLSLQHVGDPERIESACFSEIDPMDPRVEEICLLTDGLRGALQALVDEEGAASLGADAA</sequence>
<accession>A0ABW3IKI3</accession>
<protein>
    <submittedName>
        <fullName evidence="1">Uncharacterized protein</fullName>
    </submittedName>
</protein>
<name>A0ABW3IKI3_9RHOB</name>
<evidence type="ECO:0000313" key="2">
    <source>
        <dbReference type="Proteomes" id="UP001597108"/>
    </source>
</evidence>
<gene>
    <name evidence="1" type="ORF">ACFQ2S_01890</name>
</gene>
<organism evidence="1 2">
    <name type="scientific">Tropicimonas aquimaris</name>
    <dbReference type="NCBI Taxonomy" id="914152"/>
    <lineage>
        <taxon>Bacteria</taxon>
        <taxon>Pseudomonadati</taxon>
        <taxon>Pseudomonadota</taxon>
        <taxon>Alphaproteobacteria</taxon>
        <taxon>Rhodobacterales</taxon>
        <taxon>Roseobacteraceae</taxon>
        <taxon>Tropicimonas</taxon>
    </lineage>
</organism>